<dbReference type="Gene3D" id="3.40.640.10">
    <property type="entry name" value="Type I PLP-dependent aspartate aminotransferase-like (Major domain)"/>
    <property type="match status" value="1"/>
</dbReference>
<feature type="modified residue" description="N6-(pyridoxal phosphate)lysine" evidence="11">
    <location>
        <position position="219"/>
    </location>
</feature>
<dbReference type="Gene3D" id="3.90.1150.10">
    <property type="entry name" value="Aspartate Aminotransferase, domain 1"/>
    <property type="match status" value="1"/>
</dbReference>
<gene>
    <name evidence="11" type="primary">hisC</name>
    <name evidence="13" type="ORF">JFL75_06780</name>
</gene>
<name>A0A7T7XQG4_9SPIR</name>
<dbReference type="UniPathway" id="UPA00031">
    <property type="reaction ID" value="UER00012"/>
</dbReference>
<evidence type="ECO:0000313" key="14">
    <source>
        <dbReference type="Proteomes" id="UP000595917"/>
    </source>
</evidence>
<evidence type="ECO:0000256" key="2">
    <source>
        <dbReference type="ARBA" id="ARBA00005011"/>
    </source>
</evidence>
<feature type="domain" description="Aminotransferase class I/classII large" evidence="12">
    <location>
        <begin position="25"/>
        <end position="353"/>
    </location>
</feature>
<keyword evidence="5 11" id="KW-0032">Aminotransferase</keyword>
<evidence type="ECO:0000256" key="10">
    <source>
        <dbReference type="ARBA" id="ARBA00047481"/>
    </source>
</evidence>
<evidence type="ECO:0000256" key="7">
    <source>
        <dbReference type="ARBA" id="ARBA00022679"/>
    </source>
</evidence>
<comment type="subunit">
    <text evidence="4 11">Homodimer.</text>
</comment>
<evidence type="ECO:0000313" key="13">
    <source>
        <dbReference type="EMBL" id="QQO10615.1"/>
    </source>
</evidence>
<dbReference type="GO" id="GO:0000105">
    <property type="term" value="P:L-histidine biosynthetic process"/>
    <property type="evidence" value="ECO:0007669"/>
    <property type="project" value="UniProtKB-UniRule"/>
</dbReference>
<dbReference type="InterPro" id="IPR005861">
    <property type="entry name" value="HisP_aminotrans"/>
</dbReference>
<dbReference type="PANTHER" id="PTHR42885:SF2">
    <property type="entry name" value="HISTIDINOL-PHOSPHATE AMINOTRANSFERASE"/>
    <property type="match status" value="1"/>
</dbReference>
<dbReference type="KEGG" id="bhc:JFL75_06780"/>
<organism evidence="13 14">
    <name type="scientific">Breznakiella homolactica</name>
    <dbReference type="NCBI Taxonomy" id="2798577"/>
    <lineage>
        <taxon>Bacteria</taxon>
        <taxon>Pseudomonadati</taxon>
        <taxon>Spirochaetota</taxon>
        <taxon>Spirochaetia</taxon>
        <taxon>Spirochaetales</taxon>
        <taxon>Breznakiellaceae</taxon>
        <taxon>Breznakiella</taxon>
    </lineage>
</organism>
<sequence length="362" mass="39764">MSRFWNRRVRNLEPYVPGEQPRDRQYIKLNTNENPYPPSPAVFEAIHRAASDSLRLYPDPECTEFREAAARACRVKPEWVFAGNGSDEILAFVFAAFFESSADAPGEPLPILFPDITYSFYPVYAGLWDIPAGTIPLTGDFSVNVGDYLVPSGGVILPNPNAPTGKALAPGDLVPLAEYLLKQGKALVIDEAYVGFGAESAVALTAEYPNLLTVHTLSKSHSLAGLRTGFAIGHPDLVEGLRRVRDSFNSYTLDRLALAGAAAALGDNAYYDEVNRKVAATRDRVSRELRDMGFSAVPSSANFIFIKAPGLPGKQLHEALRSRGILVRHFNKPRTADYLRVSIGTDDEMDIFLSECRKLIRS</sequence>
<evidence type="ECO:0000256" key="11">
    <source>
        <dbReference type="HAMAP-Rule" id="MF_01023"/>
    </source>
</evidence>
<keyword evidence="7 11" id="KW-0808">Transferase</keyword>
<evidence type="ECO:0000256" key="1">
    <source>
        <dbReference type="ARBA" id="ARBA00001933"/>
    </source>
</evidence>
<comment type="similarity">
    <text evidence="3 11">Belongs to the class-II pyridoxal-phosphate-dependent aminotransferase family. Histidinol-phosphate aminotransferase subfamily.</text>
</comment>
<dbReference type="EMBL" id="CP067089">
    <property type="protein sequence ID" value="QQO10615.1"/>
    <property type="molecule type" value="Genomic_DNA"/>
</dbReference>
<evidence type="ECO:0000259" key="12">
    <source>
        <dbReference type="Pfam" id="PF00155"/>
    </source>
</evidence>
<evidence type="ECO:0000256" key="9">
    <source>
        <dbReference type="ARBA" id="ARBA00023102"/>
    </source>
</evidence>
<protein>
    <recommendedName>
        <fullName evidence="11">Histidinol-phosphate aminotransferase</fullName>
        <ecNumber evidence="11">2.6.1.9</ecNumber>
    </recommendedName>
    <alternativeName>
        <fullName evidence="11">Imidazole acetol-phosphate transaminase</fullName>
    </alternativeName>
</protein>
<accession>A0A7T7XQG4</accession>
<dbReference type="InterPro" id="IPR015422">
    <property type="entry name" value="PyrdxlP-dep_Trfase_small"/>
</dbReference>
<dbReference type="Pfam" id="PF00155">
    <property type="entry name" value="Aminotran_1_2"/>
    <property type="match status" value="1"/>
</dbReference>
<dbReference type="HAMAP" id="MF_01023">
    <property type="entry name" value="HisC_aminotrans_2"/>
    <property type="match status" value="1"/>
</dbReference>
<dbReference type="Proteomes" id="UP000595917">
    <property type="component" value="Chromosome"/>
</dbReference>
<reference evidence="13" key="1">
    <citation type="submission" date="2021-01" db="EMBL/GenBank/DDBJ databases">
        <title>Description of Breznakiella homolactica.</title>
        <authorList>
            <person name="Song Y."/>
            <person name="Brune A."/>
        </authorList>
    </citation>
    <scope>NUCLEOTIDE SEQUENCE</scope>
    <source>
        <strain evidence="13">RmG30</strain>
    </source>
</reference>
<dbReference type="AlphaFoldDB" id="A0A7T7XQG4"/>
<proteinExistence type="inferred from homology"/>
<dbReference type="PANTHER" id="PTHR42885">
    <property type="entry name" value="HISTIDINOL-PHOSPHATE AMINOTRANSFERASE-RELATED"/>
    <property type="match status" value="1"/>
</dbReference>
<dbReference type="SUPFAM" id="SSF53383">
    <property type="entry name" value="PLP-dependent transferases"/>
    <property type="match status" value="1"/>
</dbReference>
<evidence type="ECO:0000256" key="3">
    <source>
        <dbReference type="ARBA" id="ARBA00007970"/>
    </source>
</evidence>
<keyword evidence="6 11" id="KW-0028">Amino-acid biosynthesis</keyword>
<dbReference type="RefSeq" id="WP_215627920.1">
    <property type="nucleotide sequence ID" value="NZ_CP067089.2"/>
</dbReference>
<dbReference type="GO" id="GO:0030170">
    <property type="term" value="F:pyridoxal phosphate binding"/>
    <property type="evidence" value="ECO:0007669"/>
    <property type="project" value="InterPro"/>
</dbReference>
<dbReference type="InterPro" id="IPR015424">
    <property type="entry name" value="PyrdxlP-dep_Trfase"/>
</dbReference>
<dbReference type="GO" id="GO:0004400">
    <property type="term" value="F:histidinol-phosphate transaminase activity"/>
    <property type="evidence" value="ECO:0007669"/>
    <property type="project" value="UniProtKB-UniRule"/>
</dbReference>
<comment type="cofactor">
    <cofactor evidence="1 11">
        <name>pyridoxal 5'-phosphate</name>
        <dbReference type="ChEBI" id="CHEBI:597326"/>
    </cofactor>
</comment>
<evidence type="ECO:0000256" key="6">
    <source>
        <dbReference type="ARBA" id="ARBA00022605"/>
    </source>
</evidence>
<keyword evidence="9 11" id="KW-0368">Histidine biosynthesis</keyword>
<dbReference type="InterPro" id="IPR004839">
    <property type="entry name" value="Aminotransferase_I/II_large"/>
</dbReference>
<comment type="pathway">
    <text evidence="2 11">Amino-acid biosynthesis; L-histidine biosynthesis; L-histidine from 5-phospho-alpha-D-ribose 1-diphosphate: step 7/9.</text>
</comment>
<keyword evidence="14" id="KW-1185">Reference proteome</keyword>
<dbReference type="InterPro" id="IPR015421">
    <property type="entry name" value="PyrdxlP-dep_Trfase_major"/>
</dbReference>
<dbReference type="EC" id="2.6.1.9" evidence="11"/>
<keyword evidence="8 11" id="KW-0663">Pyridoxal phosphate</keyword>
<evidence type="ECO:0000256" key="4">
    <source>
        <dbReference type="ARBA" id="ARBA00011738"/>
    </source>
</evidence>
<evidence type="ECO:0000256" key="8">
    <source>
        <dbReference type="ARBA" id="ARBA00022898"/>
    </source>
</evidence>
<dbReference type="CDD" id="cd00609">
    <property type="entry name" value="AAT_like"/>
    <property type="match status" value="1"/>
</dbReference>
<evidence type="ECO:0000256" key="5">
    <source>
        <dbReference type="ARBA" id="ARBA00022576"/>
    </source>
</evidence>
<comment type="catalytic activity">
    <reaction evidence="10 11">
        <text>L-histidinol phosphate + 2-oxoglutarate = 3-(imidazol-4-yl)-2-oxopropyl phosphate + L-glutamate</text>
        <dbReference type="Rhea" id="RHEA:23744"/>
        <dbReference type="ChEBI" id="CHEBI:16810"/>
        <dbReference type="ChEBI" id="CHEBI:29985"/>
        <dbReference type="ChEBI" id="CHEBI:57766"/>
        <dbReference type="ChEBI" id="CHEBI:57980"/>
        <dbReference type="EC" id="2.6.1.9"/>
    </reaction>
</comment>